<organism evidence="1 2">
    <name type="scientific">Iodobacter ciconiae</name>
    <dbReference type="NCBI Taxonomy" id="2496266"/>
    <lineage>
        <taxon>Bacteria</taxon>
        <taxon>Pseudomonadati</taxon>
        <taxon>Pseudomonadota</taxon>
        <taxon>Betaproteobacteria</taxon>
        <taxon>Neisseriales</taxon>
        <taxon>Chitinibacteraceae</taxon>
        <taxon>Iodobacter</taxon>
    </lineage>
</organism>
<accession>A0A3S8ZWV3</accession>
<gene>
    <name evidence="1" type="ORF">EJO50_16440</name>
</gene>
<proteinExistence type="predicted"/>
<dbReference type="Proteomes" id="UP000282438">
    <property type="component" value="Chromosome"/>
</dbReference>
<dbReference type="AlphaFoldDB" id="A0A3S8ZWV3"/>
<protein>
    <submittedName>
        <fullName evidence="1">Uncharacterized protein</fullName>
    </submittedName>
</protein>
<keyword evidence="2" id="KW-1185">Reference proteome</keyword>
<evidence type="ECO:0000313" key="1">
    <source>
        <dbReference type="EMBL" id="AZN37915.1"/>
    </source>
</evidence>
<sequence length="67" mass="7562">MNNQNNIHEAALHLFLYEAKNAGYDIDVLFEKVKIGISYSPVRPGISVYDDTLSTLKNTIKEVKAHI</sequence>
<reference evidence="1 2" key="1">
    <citation type="submission" date="2018-12" db="EMBL/GenBank/DDBJ databases">
        <title>Complete genome sequence of Iodobacter sp. H11R3.</title>
        <authorList>
            <person name="Bae J.-W."/>
        </authorList>
    </citation>
    <scope>NUCLEOTIDE SEQUENCE [LARGE SCALE GENOMIC DNA]</scope>
    <source>
        <strain evidence="1 2">H11R3</strain>
    </source>
</reference>
<dbReference type="RefSeq" id="WP_125975980.1">
    <property type="nucleotide sequence ID" value="NZ_CP034433.1"/>
</dbReference>
<dbReference type="KEGG" id="iod:EJO50_16440"/>
<evidence type="ECO:0000313" key="2">
    <source>
        <dbReference type="Proteomes" id="UP000282438"/>
    </source>
</evidence>
<dbReference type="EMBL" id="CP034433">
    <property type="protein sequence ID" value="AZN37915.1"/>
    <property type="molecule type" value="Genomic_DNA"/>
</dbReference>
<name>A0A3S8ZWV3_9NEIS</name>